<gene>
    <name evidence="1" type="ORF">FH972_015498</name>
</gene>
<name>A0A5N6RCX7_9ROSI</name>
<dbReference type="EMBL" id="CM017326">
    <property type="protein sequence ID" value="KAE8076875.1"/>
    <property type="molecule type" value="Genomic_DNA"/>
</dbReference>
<protein>
    <recommendedName>
        <fullName evidence="3">SAGA-associated factor 11</fullName>
    </recommendedName>
</protein>
<dbReference type="GO" id="GO:0000124">
    <property type="term" value="C:SAGA complex"/>
    <property type="evidence" value="ECO:0007669"/>
    <property type="project" value="InterPro"/>
</dbReference>
<proteinExistence type="predicted"/>
<dbReference type="Proteomes" id="UP000327013">
    <property type="component" value="Chromosome 6"/>
</dbReference>
<reference evidence="1 2" key="1">
    <citation type="submission" date="2019-06" db="EMBL/GenBank/DDBJ databases">
        <title>A chromosomal-level reference genome of Carpinus fangiana (Coryloideae, Betulaceae).</title>
        <authorList>
            <person name="Yang X."/>
            <person name="Wang Z."/>
            <person name="Zhang L."/>
            <person name="Hao G."/>
            <person name="Liu J."/>
            <person name="Yang Y."/>
        </authorList>
    </citation>
    <scope>NUCLEOTIDE SEQUENCE [LARGE SCALE GENOMIC DNA]</scope>
    <source>
        <strain evidence="1">Cfa_2016G</strain>
        <tissue evidence="1">Leaf</tissue>
    </source>
</reference>
<evidence type="ECO:0000313" key="1">
    <source>
        <dbReference type="EMBL" id="KAE8076875.1"/>
    </source>
</evidence>
<evidence type="ECO:0000313" key="2">
    <source>
        <dbReference type="Proteomes" id="UP000327013"/>
    </source>
</evidence>
<sequence>MVCSIGSGRMAVMARLLAAGSFSQTMTEEVGHQKLAAQYICRELRDADEANLLDEEDMHVFGLKPMTEPLHLVCCNACKKPIKASQYAAHAGLCRSLNSAEENIMELNGSTGSRKPPRKERKKLLTAYANQTTPVGEREKSQRIDADDAAASESQLDSQIGIASFALDAKRNSACVDVASMMDVSRVCPGNMDHPACVMLPPTKRSKLIAAGHQLLIDDLETASGVTKITNIPVPLATKIYYSQRNNCHRSTLAHLYCEASTKELCSDMVSSKISQENMIPLQSSSPRGSSVEPMDEMLNRKRHTYTMSSVRSPDQILARSSEVCLGKTGGLLSASNFSNQFPVDNALRPEAASVGLTRSKYVSKSYSFAGNTGKPLGTMQQPNGSVPVI</sequence>
<organism evidence="1 2">
    <name type="scientific">Carpinus fangiana</name>
    <dbReference type="NCBI Taxonomy" id="176857"/>
    <lineage>
        <taxon>Eukaryota</taxon>
        <taxon>Viridiplantae</taxon>
        <taxon>Streptophyta</taxon>
        <taxon>Embryophyta</taxon>
        <taxon>Tracheophyta</taxon>
        <taxon>Spermatophyta</taxon>
        <taxon>Magnoliopsida</taxon>
        <taxon>eudicotyledons</taxon>
        <taxon>Gunneridae</taxon>
        <taxon>Pentapetalae</taxon>
        <taxon>rosids</taxon>
        <taxon>fabids</taxon>
        <taxon>Fagales</taxon>
        <taxon>Betulaceae</taxon>
        <taxon>Carpinus</taxon>
    </lineage>
</organism>
<dbReference type="InterPro" id="IPR037804">
    <property type="entry name" value="SGF73"/>
</dbReference>
<dbReference type="PANTHER" id="PTHR47805">
    <property type="entry name" value="SAGA-ASSOCIATED FACTOR 73"/>
    <property type="match status" value="1"/>
</dbReference>
<dbReference type="OrthoDB" id="21678at2759"/>
<evidence type="ECO:0008006" key="3">
    <source>
        <dbReference type="Google" id="ProtNLM"/>
    </source>
</evidence>
<keyword evidence="2" id="KW-1185">Reference proteome</keyword>
<accession>A0A5N6RCX7</accession>
<dbReference type="AlphaFoldDB" id="A0A5N6RCX7"/>
<dbReference type="PANTHER" id="PTHR47805:SF1">
    <property type="entry name" value="SAGA-ASSOCIATED FACTOR 73"/>
    <property type="match status" value="1"/>
</dbReference>